<protein>
    <recommendedName>
        <fullName evidence="6">HMG box domain-containing protein</fullName>
    </recommendedName>
</protein>
<dbReference type="AlphaFoldDB" id="A0A2C5Y5S4"/>
<dbReference type="InterPro" id="IPR036910">
    <property type="entry name" value="HMG_box_dom_sf"/>
</dbReference>
<dbReference type="STRING" id="1399860.A0A2C5Y5S4"/>
<dbReference type="PANTHER" id="PTHR10270:SF161">
    <property type="entry name" value="SEX-DETERMINING REGION Y PROTEIN"/>
    <property type="match status" value="1"/>
</dbReference>
<dbReference type="EMBL" id="NJET01000037">
    <property type="protein sequence ID" value="PHH64047.1"/>
    <property type="molecule type" value="Genomic_DNA"/>
</dbReference>
<feature type="domain" description="HMG box" evidence="6">
    <location>
        <begin position="127"/>
        <end position="195"/>
    </location>
</feature>
<dbReference type="GO" id="GO:0000122">
    <property type="term" value="P:negative regulation of transcription by RNA polymerase II"/>
    <property type="evidence" value="ECO:0007669"/>
    <property type="project" value="TreeGrafter"/>
</dbReference>
<feature type="region of interest" description="Disordered" evidence="5">
    <location>
        <begin position="189"/>
        <end position="260"/>
    </location>
</feature>
<proteinExistence type="predicted"/>
<evidence type="ECO:0000256" key="1">
    <source>
        <dbReference type="ARBA" id="ARBA00023015"/>
    </source>
</evidence>
<organism evidence="7 8">
    <name type="scientific">Ophiocordyceps australis</name>
    <dbReference type="NCBI Taxonomy" id="1399860"/>
    <lineage>
        <taxon>Eukaryota</taxon>
        <taxon>Fungi</taxon>
        <taxon>Dikarya</taxon>
        <taxon>Ascomycota</taxon>
        <taxon>Pezizomycotina</taxon>
        <taxon>Sordariomycetes</taxon>
        <taxon>Hypocreomycetidae</taxon>
        <taxon>Hypocreales</taxon>
        <taxon>Ophiocordycipitaceae</taxon>
        <taxon>Ophiocordyceps</taxon>
    </lineage>
</organism>
<dbReference type="InterPro" id="IPR009071">
    <property type="entry name" value="HMG_box_dom"/>
</dbReference>
<dbReference type="PANTHER" id="PTHR10270">
    <property type="entry name" value="SOX TRANSCRIPTION FACTOR"/>
    <property type="match status" value="1"/>
</dbReference>
<keyword evidence="8" id="KW-1185">Reference proteome</keyword>
<evidence type="ECO:0000313" key="7">
    <source>
        <dbReference type="EMBL" id="PHH64047.1"/>
    </source>
</evidence>
<feature type="DNA-binding region" description="HMG box" evidence="4">
    <location>
        <begin position="127"/>
        <end position="195"/>
    </location>
</feature>
<keyword evidence="3" id="KW-0804">Transcription</keyword>
<keyword evidence="4" id="KW-0539">Nucleus</keyword>
<evidence type="ECO:0000256" key="5">
    <source>
        <dbReference type="SAM" id="MobiDB-lite"/>
    </source>
</evidence>
<sequence length="260" mass="29630">MSFADNVAQQWDVLYLEALWSGLQGQINPFGQVLCLEGPVYRSLHDGARDYIANKFMQHIGQSVIYVLDGNGPDRVYLGAPRHFLAGSGKIFCLPGDKLYWTRDYGAHKINVDEPSSNPEPKKEATIRRPPNAYILYRKERHHLVKNSNPKITNNEISQILGKAWNLETPEIRLKYKIMSDDLKKALLEKHPDYQYRPRRPSERRRRRRNQKQPEDNDAGPDGASTSTADVVDGGSSANEDHFHGSTDFESAMNEFTNAF</sequence>
<dbReference type="SUPFAM" id="SSF47095">
    <property type="entry name" value="HMG-box"/>
    <property type="match status" value="1"/>
</dbReference>
<dbReference type="GO" id="GO:0000978">
    <property type="term" value="F:RNA polymerase II cis-regulatory region sequence-specific DNA binding"/>
    <property type="evidence" value="ECO:0007669"/>
    <property type="project" value="TreeGrafter"/>
</dbReference>
<gene>
    <name evidence="7" type="ORF">CDD81_5040</name>
</gene>
<dbReference type="PROSITE" id="PS50118">
    <property type="entry name" value="HMG_BOX_2"/>
    <property type="match status" value="1"/>
</dbReference>
<evidence type="ECO:0000313" key="8">
    <source>
        <dbReference type="Proteomes" id="UP000226192"/>
    </source>
</evidence>
<feature type="compositionally biased region" description="Basic residues" evidence="5">
    <location>
        <begin position="197"/>
        <end position="211"/>
    </location>
</feature>
<dbReference type="InterPro" id="IPR050140">
    <property type="entry name" value="SRY-related_HMG-box_TF-like"/>
</dbReference>
<dbReference type="Gene3D" id="1.10.30.10">
    <property type="entry name" value="High mobility group box domain"/>
    <property type="match status" value="1"/>
</dbReference>
<evidence type="ECO:0000256" key="4">
    <source>
        <dbReference type="PROSITE-ProRule" id="PRU00267"/>
    </source>
</evidence>
<dbReference type="SMART" id="SM00398">
    <property type="entry name" value="HMG"/>
    <property type="match status" value="1"/>
</dbReference>
<dbReference type="GO" id="GO:0001228">
    <property type="term" value="F:DNA-binding transcription activator activity, RNA polymerase II-specific"/>
    <property type="evidence" value="ECO:0007669"/>
    <property type="project" value="TreeGrafter"/>
</dbReference>
<dbReference type="OrthoDB" id="6247875at2759"/>
<dbReference type="GO" id="GO:0005634">
    <property type="term" value="C:nucleus"/>
    <property type="evidence" value="ECO:0007669"/>
    <property type="project" value="UniProtKB-UniRule"/>
</dbReference>
<keyword evidence="2 4" id="KW-0238">DNA-binding</keyword>
<evidence type="ECO:0000256" key="3">
    <source>
        <dbReference type="ARBA" id="ARBA00023163"/>
    </source>
</evidence>
<evidence type="ECO:0000256" key="2">
    <source>
        <dbReference type="ARBA" id="ARBA00023125"/>
    </source>
</evidence>
<comment type="caution">
    <text evidence="7">The sequence shown here is derived from an EMBL/GenBank/DDBJ whole genome shotgun (WGS) entry which is preliminary data.</text>
</comment>
<dbReference type="Pfam" id="PF00505">
    <property type="entry name" value="HMG_box"/>
    <property type="match status" value="1"/>
</dbReference>
<dbReference type="Proteomes" id="UP000226192">
    <property type="component" value="Unassembled WGS sequence"/>
</dbReference>
<dbReference type="CDD" id="cd01389">
    <property type="entry name" value="HMG-box_ROX1-like"/>
    <property type="match status" value="1"/>
</dbReference>
<dbReference type="GO" id="GO:0030154">
    <property type="term" value="P:cell differentiation"/>
    <property type="evidence" value="ECO:0007669"/>
    <property type="project" value="TreeGrafter"/>
</dbReference>
<accession>A0A2C5Y5S4</accession>
<evidence type="ECO:0000259" key="6">
    <source>
        <dbReference type="PROSITE" id="PS50118"/>
    </source>
</evidence>
<dbReference type="FunFam" id="1.10.30.10:FF:000041">
    <property type="entry name" value="HMG box family protein"/>
    <property type="match status" value="1"/>
</dbReference>
<keyword evidence="1" id="KW-0805">Transcription regulation</keyword>
<reference evidence="7 8" key="1">
    <citation type="submission" date="2017-06" db="EMBL/GenBank/DDBJ databases">
        <title>Ant-infecting Ophiocordyceps genomes reveal a high diversity of potential behavioral manipulation genes and a possible major role for enterotoxins.</title>
        <authorList>
            <person name="De Bekker C."/>
            <person name="Evans H.C."/>
            <person name="Brachmann A."/>
            <person name="Hughes D.P."/>
        </authorList>
    </citation>
    <scope>NUCLEOTIDE SEQUENCE [LARGE SCALE GENOMIC DNA]</scope>
    <source>
        <strain evidence="7 8">Map64</strain>
    </source>
</reference>
<name>A0A2C5Y5S4_9HYPO</name>